<evidence type="ECO:0000259" key="1">
    <source>
        <dbReference type="PROSITE" id="PS51459"/>
    </source>
</evidence>
<sequence length="124" mass="13531">MIYLTLEEALYVAERAIGAPPVVRDLGLLDSALARPATTLFGKDAYATLDLKVASLVHSLCTNHPLVDRNKRLSLAGGFAFAGMNGYRLDLTNDEAYELIMDVADGLADLDEIASRLVLIPRRR</sequence>
<evidence type="ECO:0000313" key="2">
    <source>
        <dbReference type="EMBL" id="MFI7586853.1"/>
    </source>
</evidence>
<dbReference type="Pfam" id="PF02661">
    <property type="entry name" value="Fic"/>
    <property type="match status" value="1"/>
</dbReference>
<gene>
    <name evidence="2" type="ORF">ACIB24_07240</name>
</gene>
<dbReference type="EMBL" id="JBITLV010000002">
    <property type="protein sequence ID" value="MFI7586853.1"/>
    <property type="molecule type" value="Genomic_DNA"/>
</dbReference>
<accession>A0ABW8ALJ0</accession>
<evidence type="ECO:0000313" key="3">
    <source>
        <dbReference type="Proteomes" id="UP001612915"/>
    </source>
</evidence>
<dbReference type="InterPro" id="IPR053737">
    <property type="entry name" value="Type_II_TA_Toxin"/>
</dbReference>
<dbReference type="Proteomes" id="UP001612915">
    <property type="component" value="Unassembled WGS sequence"/>
</dbReference>
<keyword evidence="3" id="KW-1185">Reference proteome</keyword>
<proteinExistence type="predicted"/>
<dbReference type="InterPro" id="IPR003812">
    <property type="entry name" value="Fido"/>
</dbReference>
<feature type="domain" description="Fido" evidence="1">
    <location>
        <begin position="4"/>
        <end position="119"/>
    </location>
</feature>
<dbReference type="PROSITE" id="PS51459">
    <property type="entry name" value="FIDO"/>
    <property type="match status" value="1"/>
</dbReference>
<comment type="caution">
    <text evidence="2">The sequence shown here is derived from an EMBL/GenBank/DDBJ whole genome shotgun (WGS) entry which is preliminary data.</text>
</comment>
<dbReference type="RefSeq" id="WP_398277385.1">
    <property type="nucleotide sequence ID" value="NZ_JBITLV010000002.1"/>
</dbReference>
<organism evidence="2 3">
    <name type="scientific">Spongisporangium articulatum</name>
    <dbReference type="NCBI Taxonomy" id="3362603"/>
    <lineage>
        <taxon>Bacteria</taxon>
        <taxon>Bacillati</taxon>
        <taxon>Actinomycetota</taxon>
        <taxon>Actinomycetes</taxon>
        <taxon>Kineosporiales</taxon>
        <taxon>Kineosporiaceae</taxon>
        <taxon>Spongisporangium</taxon>
    </lineage>
</organism>
<reference evidence="2 3" key="1">
    <citation type="submission" date="2024-10" db="EMBL/GenBank/DDBJ databases">
        <title>The Natural Products Discovery Center: Release of the First 8490 Sequenced Strains for Exploring Actinobacteria Biosynthetic Diversity.</title>
        <authorList>
            <person name="Kalkreuter E."/>
            <person name="Kautsar S.A."/>
            <person name="Yang D."/>
            <person name="Bader C.D."/>
            <person name="Teijaro C.N."/>
            <person name="Fluegel L."/>
            <person name="Davis C.M."/>
            <person name="Simpson J.R."/>
            <person name="Lauterbach L."/>
            <person name="Steele A.D."/>
            <person name="Gui C."/>
            <person name="Meng S."/>
            <person name="Li G."/>
            <person name="Viehrig K."/>
            <person name="Ye F."/>
            <person name="Su P."/>
            <person name="Kiefer A.F."/>
            <person name="Nichols A."/>
            <person name="Cepeda A.J."/>
            <person name="Yan W."/>
            <person name="Fan B."/>
            <person name="Jiang Y."/>
            <person name="Adhikari A."/>
            <person name="Zheng C.-J."/>
            <person name="Schuster L."/>
            <person name="Cowan T.M."/>
            <person name="Smanski M.J."/>
            <person name="Chevrette M.G."/>
            <person name="De Carvalho L.P.S."/>
            <person name="Shen B."/>
        </authorList>
    </citation>
    <scope>NUCLEOTIDE SEQUENCE [LARGE SCALE GENOMIC DNA]</scope>
    <source>
        <strain evidence="2 3">NPDC049639</strain>
    </source>
</reference>
<name>A0ABW8ALJ0_9ACTN</name>
<protein>
    <submittedName>
        <fullName evidence="2">Type II toxin-antitoxin system death-on-curing family toxin</fullName>
    </submittedName>
</protein>
<dbReference type="Gene3D" id="1.20.120.1870">
    <property type="entry name" value="Fic/DOC protein, Fido domain"/>
    <property type="match status" value="1"/>
</dbReference>